<dbReference type="InterPro" id="IPR003785">
    <property type="entry name" value="Creatininase/forma_Hydrolase"/>
</dbReference>
<comment type="similarity">
    <text evidence="5">Belongs to the creatininase superfamily.</text>
</comment>
<keyword evidence="3" id="KW-0378">Hydrolase</keyword>
<evidence type="ECO:0000256" key="3">
    <source>
        <dbReference type="ARBA" id="ARBA00022801"/>
    </source>
</evidence>
<evidence type="ECO:0000313" key="7">
    <source>
        <dbReference type="Proteomes" id="UP000309676"/>
    </source>
</evidence>
<dbReference type="GO" id="GO:0046872">
    <property type="term" value="F:metal ion binding"/>
    <property type="evidence" value="ECO:0007669"/>
    <property type="project" value="UniProtKB-KW"/>
</dbReference>
<dbReference type="AlphaFoldDB" id="A0A5R9GFM1"/>
<dbReference type="SUPFAM" id="SSF102215">
    <property type="entry name" value="Creatininase"/>
    <property type="match status" value="1"/>
</dbReference>
<evidence type="ECO:0000313" key="6">
    <source>
        <dbReference type="EMBL" id="TLS51493.1"/>
    </source>
</evidence>
<comment type="caution">
    <text evidence="6">The sequence shown here is derived from an EMBL/GenBank/DDBJ whole genome shotgun (WGS) entry which is preliminary data.</text>
</comment>
<evidence type="ECO:0000256" key="1">
    <source>
        <dbReference type="ARBA" id="ARBA00001947"/>
    </source>
</evidence>
<comment type="cofactor">
    <cofactor evidence="1">
        <name>Zn(2+)</name>
        <dbReference type="ChEBI" id="CHEBI:29105"/>
    </cofactor>
</comment>
<organism evidence="6 7">
    <name type="scientific">Paenibacillus antri</name>
    <dbReference type="NCBI Taxonomy" id="2582848"/>
    <lineage>
        <taxon>Bacteria</taxon>
        <taxon>Bacillati</taxon>
        <taxon>Bacillota</taxon>
        <taxon>Bacilli</taxon>
        <taxon>Bacillales</taxon>
        <taxon>Paenibacillaceae</taxon>
        <taxon>Paenibacillus</taxon>
    </lineage>
</organism>
<evidence type="ECO:0000256" key="4">
    <source>
        <dbReference type="ARBA" id="ARBA00022833"/>
    </source>
</evidence>
<proteinExistence type="inferred from homology"/>
<dbReference type="InterPro" id="IPR024087">
    <property type="entry name" value="Creatininase-like_sf"/>
</dbReference>
<evidence type="ECO:0000256" key="5">
    <source>
        <dbReference type="ARBA" id="ARBA00024029"/>
    </source>
</evidence>
<protein>
    <submittedName>
        <fullName evidence="6">Creatininase family protein</fullName>
    </submittedName>
</protein>
<dbReference type="EMBL" id="VCIW01000009">
    <property type="protein sequence ID" value="TLS51493.1"/>
    <property type="molecule type" value="Genomic_DNA"/>
</dbReference>
<sequence>MTSLWMYERTREEISEFARAGGAAVVPLAATEQHGPHLPVYTDTIICEHIAREAGERAAEQVPLLIAPVLPIGCSQHHLAFGGTLSFASETYLRMLRDLGESLVADGFRRIIFLNGHGGNDPIMHQTASDLAVRHPIWTASASYWSVAGEALRSIGASRVGMVPGHAGGFETAAMLALRPELVRRDRIPAEHVHRPWINSGPPGAFIGRHLELTGVDGYTDAASQATPELGELYLETIVSSVAAWLVRTLQAMEEGERSR</sequence>
<dbReference type="Gene3D" id="3.40.50.10310">
    <property type="entry name" value="Creatininase"/>
    <property type="match status" value="1"/>
</dbReference>
<dbReference type="PANTHER" id="PTHR35005">
    <property type="entry name" value="3-DEHYDRO-SCYLLO-INOSOSE HYDROLASE"/>
    <property type="match status" value="1"/>
</dbReference>
<keyword evidence="2" id="KW-0479">Metal-binding</keyword>
<dbReference type="PANTHER" id="PTHR35005:SF1">
    <property type="entry name" value="2-AMINO-5-FORMYLAMINO-6-RIBOSYLAMINOPYRIMIDIN-4(3H)-ONE 5'-MONOPHOSPHATE DEFORMYLASE"/>
    <property type="match status" value="1"/>
</dbReference>
<dbReference type="Pfam" id="PF02633">
    <property type="entry name" value="Creatininase"/>
    <property type="match status" value="1"/>
</dbReference>
<dbReference type="OrthoDB" id="9801445at2"/>
<gene>
    <name evidence="6" type="ORF">FE782_15400</name>
</gene>
<dbReference type="GO" id="GO:0016811">
    <property type="term" value="F:hydrolase activity, acting on carbon-nitrogen (but not peptide) bonds, in linear amides"/>
    <property type="evidence" value="ECO:0007669"/>
    <property type="project" value="TreeGrafter"/>
</dbReference>
<reference evidence="6 7" key="1">
    <citation type="submission" date="2019-05" db="EMBL/GenBank/DDBJ databases">
        <authorList>
            <person name="Narsing Rao M.P."/>
            <person name="Li W.J."/>
        </authorList>
    </citation>
    <scope>NUCLEOTIDE SEQUENCE [LARGE SCALE GENOMIC DNA]</scope>
    <source>
        <strain evidence="6 7">SYSU_K30003</strain>
    </source>
</reference>
<keyword evidence="7" id="KW-1185">Reference proteome</keyword>
<accession>A0A5R9GFM1</accession>
<dbReference type="GO" id="GO:0009231">
    <property type="term" value="P:riboflavin biosynthetic process"/>
    <property type="evidence" value="ECO:0007669"/>
    <property type="project" value="TreeGrafter"/>
</dbReference>
<dbReference type="Proteomes" id="UP000309676">
    <property type="component" value="Unassembled WGS sequence"/>
</dbReference>
<name>A0A5R9GFM1_9BACL</name>
<keyword evidence="4" id="KW-0862">Zinc</keyword>
<dbReference type="RefSeq" id="WP_138195105.1">
    <property type="nucleotide sequence ID" value="NZ_VCIW01000009.1"/>
</dbReference>
<evidence type="ECO:0000256" key="2">
    <source>
        <dbReference type="ARBA" id="ARBA00022723"/>
    </source>
</evidence>